<reference evidence="3 5" key="1">
    <citation type="submission" date="2015-09" db="EMBL/GenBank/DDBJ databases">
        <authorList>
            <consortium name="Pathogen Informatics"/>
        </authorList>
    </citation>
    <scope>NUCLEOTIDE SEQUENCE [LARGE SCALE GENOMIC DNA]</scope>
    <source>
        <strain evidence="3 5">2789STDY5834865</strain>
    </source>
</reference>
<feature type="transmembrane region" description="Helical" evidence="1">
    <location>
        <begin position="196"/>
        <end position="217"/>
    </location>
</feature>
<dbReference type="AlphaFoldDB" id="A0A174LEL8"/>
<proteinExistence type="predicted"/>
<keyword evidence="1" id="KW-0812">Transmembrane</keyword>
<dbReference type="Pfam" id="PF01970">
    <property type="entry name" value="TctA"/>
    <property type="match status" value="1"/>
</dbReference>
<evidence type="ECO:0000313" key="5">
    <source>
        <dbReference type="Proteomes" id="UP000095512"/>
    </source>
</evidence>
<organism evidence="3 5">
    <name type="scientific">Enterocloster clostridioformis</name>
    <dbReference type="NCBI Taxonomy" id="1531"/>
    <lineage>
        <taxon>Bacteria</taxon>
        <taxon>Bacillati</taxon>
        <taxon>Bacillota</taxon>
        <taxon>Clostridia</taxon>
        <taxon>Lachnospirales</taxon>
        <taxon>Lachnospiraceae</taxon>
        <taxon>Enterocloster</taxon>
    </lineage>
</organism>
<evidence type="ECO:0000259" key="2">
    <source>
        <dbReference type="Pfam" id="PF01970"/>
    </source>
</evidence>
<protein>
    <submittedName>
        <fullName evidence="3">Tripartite tricarboxylate transporter TctA family</fullName>
    </submittedName>
</protein>
<dbReference type="EMBL" id="CZAB01000025">
    <property type="protein sequence ID" value="CUP21146.1"/>
    <property type="molecule type" value="Genomic_DNA"/>
</dbReference>
<accession>A0A174LEL8</accession>
<dbReference type="Proteomes" id="UP000251853">
    <property type="component" value="Unassembled WGS sequence"/>
</dbReference>
<evidence type="ECO:0000313" key="6">
    <source>
        <dbReference type="Proteomes" id="UP000251853"/>
    </source>
</evidence>
<gene>
    <name evidence="3" type="ORF">ERS852480_02856</name>
    <name evidence="4" type="ORF">NCTC11224_03328</name>
</gene>
<feature type="transmembrane region" description="Helical" evidence="1">
    <location>
        <begin position="107"/>
        <end position="133"/>
    </location>
</feature>
<dbReference type="PANTHER" id="PTHR35342">
    <property type="entry name" value="TRICARBOXYLIC TRANSPORT PROTEIN"/>
    <property type="match status" value="1"/>
</dbReference>
<evidence type="ECO:0000313" key="4">
    <source>
        <dbReference type="EMBL" id="SQB14291.1"/>
    </source>
</evidence>
<keyword evidence="1" id="KW-1133">Transmembrane helix</keyword>
<reference evidence="4 6" key="2">
    <citation type="submission" date="2018-06" db="EMBL/GenBank/DDBJ databases">
        <authorList>
            <consortium name="Pathogen Informatics"/>
            <person name="Doyle S."/>
        </authorList>
    </citation>
    <scope>NUCLEOTIDE SEQUENCE [LARGE SCALE GENOMIC DNA]</scope>
    <source>
        <strain evidence="4 6">NCTC11224</strain>
    </source>
</reference>
<dbReference type="RefSeq" id="WP_022203028.1">
    <property type="nucleotide sequence ID" value="NZ_CATYWZ010000001.1"/>
</dbReference>
<evidence type="ECO:0000256" key="1">
    <source>
        <dbReference type="SAM" id="Phobius"/>
    </source>
</evidence>
<keyword evidence="6" id="KW-1185">Reference proteome</keyword>
<evidence type="ECO:0000313" key="3">
    <source>
        <dbReference type="EMBL" id="CUP21146.1"/>
    </source>
</evidence>
<feature type="transmembrane region" description="Helical" evidence="1">
    <location>
        <begin position="463"/>
        <end position="485"/>
    </location>
</feature>
<dbReference type="EMBL" id="UAVW01000015">
    <property type="protein sequence ID" value="SQB14291.1"/>
    <property type="molecule type" value="Genomic_DNA"/>
</dbReference>
<feature type="transmembrane region" description="Helical" evidence="1">
    <location>
        <begin position="166"/>
        <end position="184"/>
    </location>
</feature>
<feature type="transmembrane region" description="Helical" evidence="1">
    <location>
        <begin position="139"/>
        <end position="159"/>
    </location>
</feature>
<feature type="transmembrane region" description="Helical" evidence="1">
    <location>
        <begin position="387"/>
        <end position="406"/>
    </location>
</feature>
<dbReference type="InterPro" id="IPR002823">
    <property type="entry name" value="DUF112_TM"/>
</dbReference>
<feature type="transmembrane region" description="Helical" evidence="1">
    <location>
        <begin position="412"/>
        <end position="442"/>
    </location>
</feature>
<sequence length="509" mass="53648">MSEYVSALMVCLQPVNLLLIVAMVSLGIVFGAIPGLSATLGIALLLPVTFGLSTETSFVLLLAIWIGGVSGTFISAVLIGIPGSSSAIATCFDGFPMTKNGQASKALGIGMTASFIGTVGSVALATVLSPVIAEFALHLGPWEYFSLCFCAITLVASLSKGNIFKGIMAAGIGLLMGCIGMDPINGSNRFTFGNVYLSSGISTVAQMLGMFAMCQIIRDSARGEAMMPEADMVNMKGLGIGIRDILQNIKTIAFAFVSGLWIGFLPGMGSGISNMVAYGYAKSISKEPESFGKGNPAGVWASETANNASLGGALIPMMALGIPGDGITAMLIAGLTIHGLQAGPLFMTEQPDLTMLIFACVMVAAIVTYIVQIIGKRWFPYILKVPYHYLYTVILVICYIGGYGISNTMFNIYVMLALCLLAIFMSISGLPTSPLVLAFILSSKLERYFRQGISYAHGSYKEFFTRPLSCALLLVSVFCVVWPLLSEHLKKKKAEAAVPAAGGSEAKDD</sequence>
<feature type="transmembrane region" description="Helical" evidence="1">
    <location>
        <begin position="6"/>
        <end position="30"/>
    </location>
</feature>
<dbReference type="Proteomes" id="UP000095512">
    <property type="component" value="Unassembled WGS sequence"/>
</dbReference>
<feature type="domain" description="DUF112" evidence="2">
    <location>
        <begin position="17"/>
        <end position="437"/>
    </location>
</feature>
<feature type="transmembrane region" description="Helical" evidence="1">
    <location>
        <begin position="353"/>
        <end position="375"/>
    </location>
</feature>
<feature type="transmembrane region" description="Helical" evidence="1">
    <location>
        <begin position="327"/>
        <end position="347"/>
    </location>
</feature>
<keyword evidence="1" id="KW-0472">Membrane</keyword>
<dbReference type="PANTHER" id="PTHR35342:SF5">
    <property type="entry name" value="TRICARBOXYLIC TRANSPORT PROTEIN"/>
    <property type="match status" value="1"/>
</dbReference>
<name>A0A174LEL8_9FIRM</name>